<evidence type="ECO:0000256" key="2">
    <source>
        <dbReference type="ARBA" id="ARBA00022448"/>
    </source>
</evidence>
<dbReference type="Gene3D" id="3.40.35.10">
    <property type="entry name" value="Phosphotransferase system, sorbose subfamily IIB component"/>
    <property type="match status" value="1"/>
</dbReference>
<keyword evidence="10" id="KW-1185">Reference proteome</keyword>
<feature type="domain" description="PTS EIIB type-4" evidence="8">
    <location>
        <begin position="1"/>
        <end position="165"/>
    </location>
</feature>
<gene>
    <name evidence="9" type="ORF">BCR21_06295</name>
</gene>
<evidence type="ECO:0000313" key="9">
    <source>
        <dbReference type="EMBL" id="OEG11839.1"/>
    </source>
</evidence>
<dbReference type="GO" id="GO:0005737">
    <property type="term" value="C:cytoplasm"/>
    <property type="evidence" value="ECO:0007669"/>
    <property type="project" value="UniProtKB-SubCell"/>
</dbReference>
<keyword evidence="2" id="KW-0813">Transport</keyword>
<sequence length="165" mass="18275">MAKIVLTRVDSRLIHGQVVTKWLQQSGADEIFVVSDELEKDEFLQSIYVMAAPPGVEVKIYGIESAQKYWTEDAVNSNAKVLFLVPDLPTLKAMVNAGVIENDIQIGGLGGGAERKNVLKNINLSENDVSVLNDFLAKNLNVFFQAIPEDNPMPIEKLIEKYNSL</sequence>
<dbReference type="AlphaFoldDB" id="A0A1E5GGN2"/>
<evidence type="ECO:0000256" key="7">
    <source>
        <dbReference type="ARBA" id="ARBA00022777"/>
    </source>
</evidence>
<evidence type="ECO:0000256" key="3">
    <source>
        <dbReference type="ARBA" id="ARBA00022490"/>
    </source>
</evidence>
<dbReference type="EMBL" id="MIJZ01000012">
    <property type="protein sequence ID" value="OEG11839.1"/>
    <property type="molecule type" value="Genomic_DNA"/>
</dbReference>
<dbReference type="RefSeq" id="WP_069645693.1">
    <property type="nucleotide sequence ID" value="NZ_MIJZ01000012.1"/>
</dbReference>
<evidence type="ECO:0000256" key="1">
    <source>
        <dbReference type="ARBA" id="ARBA00004496"/>
    </source>
</evidence>
<dbReference type="InterPro" id="IPR036667">
    <property type="entry name" value="PTS_IIB_sorbose-sp_sf"/>
</dbReference>
<keyword evidence="7" id="KW-0418">Kinase</keyword>
<proteinExistence type="predicted"/>
<keyword evidence="5" id="KW-0808">Transferase</keyword>
<dbReference type="PROSITE" id="PS51101">
    <property type="entry name" value="PTS_EIIB_TYPE_4"/>
    <property type="match status" value="1"/>
</dbReference>
<dbReference type="STRING" id="903984.BCR21_06295"/>
<dbReference type="Pfam" id="PF03830">
    <property type="entry name" value="PTSIIB_sorb"/>
    <property type="match status" value="1"/>
</dbReference>
<evidence type="ECO:0000313" key="10">
    <source>
        <dbReference type="Proteomes" id="UP000094068"/>
    </source>
</evidence>
<keyword evidence="4 9" id="KW-0762">Sugar transport</keyword>
<evidence type="ECO:0000256" key="6">
    <source>
        <dbReference type="ARBA" id="ARBA00022683"/>
    </source>
</evidence>
<name>A0A1E5GGN2_9ENTE</name>
<dbReference type="GO" id="GO:0016301">
    <property type="term" value="F:kinase activity"/>
    <property type="evidence" value="ECO:0007669"/>
    <property type="project" value="UniProtKB-KW"/>
</dbReference>
<dbReference type="Proteomes" id="UP000094068">
    <property type="component" value="Unassembled WGS sequence"/>
</dbReference>
<dbReference type="GO" id="GO:0009401">
    <property type="term" value="P:phosphoenolpyruvate-dependent sugar phosphotransferase system"/>
    <property type="evidence" value="ECO:0007669"/>
    <property type="project" value="UniProtKB-KW"/>
</dbReference>
<evidence type="ECO:0000259" key="8">
    <source>
        <dbReference type="PROSITE" id="PS51101"/>
    </source>
</evidence>
<keyword evidence="3" id="KW-0963">Cytoplasm</keyword>
<accession>A0A1E5GGN2</accession>
<protein>
    <submittedName>
        <fullName evidence="9">PTS sugar transporter</fullName>
    </submittedName>
</protein>
<keyword evidence="6" id="KW-0598">Phosphotransferase system</keyword>
<evidence type="ECO:0000256" key="5">
    <source>
        <dbReference type="ARBA" id="ARBA00022679"/>
    </source>
</evidence>
<reference evidence="10" key="1">
    <citation type="submission" date="2016-09" db="EMBL/GenBank/DDBJ databases">
        <authorList>
            <person name="Gulvik C.A."/>
        </authorList>
    </citation>
    <scope>NUCLEOTIDE SEQUENCE [LARGE SCALE GENOMIC DNA]</scope>
    <source>
        <strain evidence="10">DSM 23328</strain>
    </source>
</reference>
<comment type="caution">
    <text evidence="9">The sequence shown here is derived from an EMBL/GenBank/DDBJ whole genome shotgun (WGS) entry which is preliminary data.</text>
</comment>
<organism evidence="9 10">
    <name type="scientific">Enterococcus ureasiticus</name>
    <dbReference type="NCBI Taxonomy" id="903984"/>
    <lineage>
        <taxon>Bacteria</taxon>
        <taxon>Bacillati</taxon>
        <taxon>Bacillota</taxon>
        <taxon>Bacilli</taxon>
        <taxon>Lactobacillales</taxon>
        <taxon>Enterococcaceae</taxon>
        <taxon>Enterococcus</taxon>
    </lineage>
</organism>
<evidence type="ECO:0000256" key="4">
    <source>
        <dbReference type="ARBA" id="ARBA00022597"/>
    </source>
</evidence>
<dbReference type="SUPFAM" id="SSF52728">
    <property type="entry name" value="PTS IIb component"/>
    <property type="match status" value="1"/>
</dbReference>
<dbReference type="GO" id="GO:0008982">
    <property type="term" value="F:protein-N(PI)-phosphohistidine-sugar phosphotransferase activity"/>
    <property type="evidence" value="ECO:0007669"/>
    <property type="project" value="InterPro"/>
</dbReference>
<dbReference type="OrthoDB" id="9788818at2"/>
<comment type="subcellular location">
    <subcellularLocation>
        <location evidence="1">Cytoplasm</location>
    </subcellularLocation>
</comment>
<dbReference type="InterPro" id="IPR004720">
    <property type="entry name" value="PTS_IIB_sorbose-sp"/>
</dbReference>